<dbReference type="Gene3D" id="1.10.10.10">
    <property type="entry name" value="Winged helix-like DNA-binding domain superfamily/Winged helix DNA-binding domain"/>
    <property type="match status" value="1"/>
</dbReference>
<dbReference type="RefSeq" id="WP_119669096.1">
    <property type="nucleotide sequence ID" value="NZ_QXED01000005.1"/>
</dbReference>
<dbReference type="OrthoDB" id="982587at2"/>
<name>A0A418M605_9BACT</name>
<comment type="caution">
    <text evidence="2">The sequence shown here is derived from an EMBL/GenBank/DDBJ whole genome shotgun (WGS) entry which is preliminary data.</text>
</comment>
<dbReference type="Proteomes" id="UP000283523">
    <property type="component" value="Unassembled WGS sequence"/>
</dbReference>
<evidence type="ECO:0000313" key="3">
    <source>
        <dbReference type="Proteomes" id="UP000283523"/>
    </source>
</evidence>
<protein>
    <submittedName>
        <fullName evidence="2">PadR family transcriptional regulator</fullName>
    </submittedName>
</protein>
<dbReference type="InterPro" id="IPR036388">
    <property type="entry name" value="WH-like_DNA-bd_sf"/>
</dbReference>
<evidence type="ECO:0000313" key="2">
    <source>
        <dbReference type="EMBL" id="RIV21302.1"/>
    </source>
</evidence>
<proteinExistence type="predicted"/>
<organism evidence="2 3">
    <name type="scientific">Fibrisoma montanum</name>
    <dbReference type="NCBI Taxonomy" id="2305895"/>
    <lineage>
        <taxon>Bacteria</taxon>
        <taxon>Pseudomonadati</taxon>
        <taxon>Bacteroidota</taxon>
        <taxon>Cytophagia</taxon>
        <taxon>Cytophagales</taxon>
        <taxon>Spirosomataceae</taxon>
        <taxon>Fibrisoma</taxon>
    </lineage>
</organism>
<sequence length="111" mass="12473">MRRSDLGEFEEVVLLAVAVLSPKAYSVVIAEELERETGQTVSTGAVHAALQRLEQKGYLRSELGEATPERGGRRKRLFTVTALGGRVLNDVRSVRNRLWERIVPQTILKWS</sequence>
<evidence type="ECO:0000259" key="1">
    <source>
        <dbReference type="Pfam" id="PF03551"/>
    </source>
</evidence>
<gene>
    <name evidence="2" type="ORF">DYU11_17995</name>
</gene>
<reference evidence="2 3" key="1">
    <citation type="submission" date="2018-08" db="EMBL/GenBank/DDBJ databases">
        <title>Fibrisoma montanum sp. nov., isolated from Danxia mountain soil.</title>
        <authorList>
            <person name="Huang Y."/>
        </authorList>
    </citation>
    <scope>NUCLEOTIDE SEQUENCE [LARGE SCALE GENOMIC DNA]</scope>
    <source>
        <strain evidence="2 3">HYT19</strain>
    </source>
</reference>
<keyword evidence="3" id="KW-1185">Reference proteome</keyword>
<dbReference type="EMBL" id="QXED01000005">
    <property type="protein sequence ID" value="RIV21302.1"/>
    <property type="molecule type" value="Genomic_DNA"/>
</dbReference>
<accession>A0A418M605</accession>
<dbReference type="Pfam" id="PF03551">
    <property type="entry name" value="PadR"/>
    <property type="match status" value="1"/>
</dbReference>
<dbReference type="SUPFAM" id="SSF46785">
    <property type="entry name" value="Winged helix' DNA-binding domain"/>
    <property type="match status" value="1"/>
</dbReference>
<feature type="domain" description="Transcription regulator PadR N-terminal" evidence="1">
    <location>
        <begin position="23"/>
        <end position="89"/>
    </location>
</feature>
<dbReference type="AlphaFoldDB" id="A0A418M605"/>
<dbReference type="InterPro" id="IPR005149">
    <property type="entry name" value="Tscrpt_reg_PadR_N"/>
</dbReference>
<dbReference type="InterPro" id="IPR036390">
    <property type="entry name" value="WH_DNA-bd_sf"/>
</dbReference>